<evidence type="ECO:0000256" key="1">
    <source>
        <dbReference type="SAM" id="MobiDB-lite"/>
    </source>
</evidence>
<evidence type="ECO:0000313" key="2">
    <source>
        <dbReference type="EMBL" id="MBB5823114.1"/>
    </source>
</evidence>
<dbReference type="AlphaFoldDB" id="A0A7W9ILS7"/>
<sequence>MTVWEEIRDLVGTGDAFKVAAGQLPANTAQPAGRDLRRGIPVGPPATRGRRRRVVKRQDNGREARRQRR</sequence>
<keyword evidence="3" id="KW-1185">Reference proteome</keyword>
<protein>
    <submittedName>
        <fullName evidence="2">Uncharacterized protein</fullName>
    </submittedName>
</protein>
<gene>
    <name evidence="2" type="ORF">F4562_006176</name>
</gene>
<comment type="caution">
    <text evidence="2">The sequence shown here is derived from an EMBL/GenBank/DDBJ whole genome shotgun (WGS) entry which is preliminary data.</text>
</comment>
<evidence type="ECO:0000313" key="3">
    <source>
        <dbReference type="Proteomes" id="UP000540685"/>
    </source>
</evidence>
<organism evidence="2 3">
    <name type="scientific">Streptosporangium becharense</name>
    <dbReference type="NCBI Taxonomy" id="1816182"/>
    <lineage>
        <taxon>Bacteria</taxon>
        <taxon>Bacillati</taxon>
        <taxon>Actinomycetota</taxon>
        <taxon>Actinomycetes</taxon>
        <taxon>Streptosporangiales</taxon>
        <taxon>Streptosporangiaceae</taxon>
        <taxon>Streptosporangium</taxon>
    </lineage>
</organism>
<accession>A0A7W9ILS7</accession>
<dbReference type="Proteomes" id="UP000540685">
    <property type="component" value="Unassembled WGS sequence"/>
</dbReference>
<feature type="region of interest" description="Disordered" evidence="1">
    <location>
        <begin position="28"/>
        <end position="69"/>
    </location>
</feature>
<feature type="compositionally biased region" description="Basic and acidic residues" evidence="1">
    <location>
        <begin position="56"/>
        <end position="69"/>
    </location>
</feature>
<proteinExistence type="predicted"/>
<reference evidence="2 3" key="1">
    <citation type="submission" date="2020-08" db="EMBL/GenBank/DDBJ databases">
        <title>Sequencing the genomes of 1000 actinobacteria strains.</title>
        <authorList>
            <person name="Klenk H.-P."/>
        </authorList>
    </citation>
    <scope>NUCLEOTIDE SEQUENCE [LARGE SCALE GENOMIC DNA]</scope>
    <source>
        <strain evidence="2 3">DSM 46887</strain>
    </source>
</reference>
<dbReference type="EMBL" id="JACHMP010000001">
    <property type="protein sequence ID" value="MBB5823114.1"/>
    <property type="molecule type" value="Genomic_DNA"/>
</dbReference>
<name>A0A7W9ILS7_9ACTN</name>